<dbReference type="Proteomes" id="UP000310708">
    <property type="component" value="Unassembled WGS sequence"/>
</dbReference>
<dbReference type="Proteomes" id="UP000310685">
    <property type="component" value="Unassembled WGS sequence"/>
</dbReference>
<evidence type="ECO:0000313" key="9">
    <source>
        <dbReference type="Proteomes" id="UP000305647"/>
    </source>
</evidence>
<feature type="transmembrane region" description="Helical" evidence="1">
    <location>
        <begin position="47"/>
        <end position="68"/>
    </location>
</feature>
<evidence type="ECO:0000313" key="11">
    <source>
        <dbReference type="Proteomes" id="UP000309601"/>
    </source>
</evidence>
<reference evidence="8 9" key="1">
    <citation type="submission" date="2019-03" db="EMBL/GenBank/DDBJ databases">
        <title>Sequencing 25 genomes of Wallemia mellicola.</title>
        <authorList>
            <person name="Gostincar C."/>
        </authorList>
    </citation>
    <scope>NUCLEOTIDE SEQUENCE [LARGE SCALE GENOMIC DNA]</scope>
    <source>
        <strain evidence="3 10">EXF-1262</strain>
        <strain evidence="6 11">EXF-1274</strain>
        <strain evidence="5 8">EXF-1277</strain>
        <strain evidence="2 12">EXF-6152</strain>
        <strain evidence="7 13">EXF-757</strain>
        <strain evidence="4 9">EXF-8738</strain>
    </source>
</reference>
<evidence type="ECO:0000313" key="5">
    <source>
        <dbReference type="EMBL" id="TIC58726.1"/>
    </source>
</evidence>
<dbReference type="Proteomes" id="UP000305647">
    <property type="component" value="Unassembled WGS sequence"/>
</dbReference>
<dbReference type="Proteomes" id="UP000309601">
    <property type="component" value="Unassembled WGS sequence"/>
</dbReference>
<name>A0A4T0Q6S0_9BASI</name>
<dbReference type="AlphaFoldDB" id="A0A4T0Q6S0"/>
<evidence type="ECO:0000313" key="3">
    <source>
        <dbReference type="EMBL" id="TIB95793.1"/>
    </source>
</evidence>
<dbReference type="EMBL" id="SPRO01000080">
    <property type="protein sequence ID" value="TIC23970.1"/>
    <property type="molecule type" value="Genomic_DNA"/>
</dbReference>
<dbReference type="EMBL" id="SPRW01000074">
    <property type="protein sequence ID" value="TIC60792.1"/>
    <property type="molecule type" value="Genomic_DNA"/>
</dbReference>
<evidence type="ECO:0000313" key="6">
    <source>
        <dbReference type="EMBL" id="TIC60792.1"/>
    </source>
</evidence>
<dbReference type="Proteomes" id="UP000305362">
    <property type="component" value="Unassembled WGS sequence"/>
</dbReference>
<organism evidence="3 10">
    <name type="scientific">Wallemia mellicola</name>
    <dbReference type="NCBI Taxonomy" id="1708541"/>
    <lineage>
        <taxon>Eukaryota</taxon>
        <taxon>Fungi</taxon>
        <taxon>Dikarya</taxon>
        <taxon>Basidiomycota</taxon>
        <taxon>Wallemiomycotina</taxon>
        <taxon>Wallemiomycetes</taxon>
        <taxon>Wallemiales</taxon>
        <taxon>Wallemiaceae</taxon>
        <taxon>Wallemia</taxon>
    </lineage>
</organism>
<evidence type="ECO:0000313" key="13">
    <source>
        <dbReference type="Proteomes" id="UP000310708"/>
    </source>
</evidence>
<evidence type="ECO:0000313" key="4">
    <source>
        <dbReference type="EMBL" id="TIC23970.1"/>
    </source>
</evidence>
<dbReference type="Proteomes" id="UP000307169">
    <property type="component" value="Unassembled WGS sequence"/>
</dbReference>
<evidence type="ECO:0000313" key="12">
    <source>
        <dbReference type="Proteomes" id="UP000310685"/>
    </source>
</evidence>
<keyword evidence="1" id="KW-0812">Transmembrane</keyword>
<evidence type="ECO:0000313" key="7">
    <source>
        <dbReference type="EMBL" id="TIC61934.1"/>
    </source>
</evidence>
<evidence type="ECO:0000313" key="2">
    <source>
        <dbReference type="EMBL" id="TIB74345.1"/>
    </source>
</evidence>
<sequence length="93" mass="11153">MTEKVEDINEKVNRLEKHIEELDELVNVYLLPKKRKGDDDVPLYKGLSIMALAGLVLFHFSQILDLTLERYMRFWMKSLCRFYQLFAHNKLCF</sequence>
<dbReference type="EMBL" id="SPRX01000083">
    <property type="protein sequence ID" value="TIC61934.1"/>
    <property type="molecule type" value="Genomic_DNA"/>
</dbReference>
<accession>A0A4T0Q6S0</accession>
<gene>
    <name evidence="7" type="ORF">E3Q01_04202</name>
    <name evidence="6" type="ORF">E3Q02_04151</name>
    <name evidence="5" type="ORF">E3Q03_04165</name>
    <name evidence="4" type="ORF">E3Q10_04210</name>
    <name evidence="3" type="ORF">E3Q17_04141</name>
    <name evidence="2" type="ORF">E3Q22_04198</name>
</gene>
<protein>
    <submittedName>
        <fullName evidence="3">Uncharacterized protein</fullName>
    </submittedName>
</protein>
<evidence type="ECO:0000256" key="1">
    <source>
        <dbReference type="SAM" id="Phobius"/>
    </source>
</evidence>
<proteinExistence type="predicted"/>
<evidence type="ECO:0000313" key="10">
    <source>
        <dbReference type="Proteomes" id="UP000307169"/>
    </source>
</evidence>
<dbReference type="EMBL" id="SPRH01000080">
    <property type="protein sequence ID" value="TIB95793.1"/>
    <property type="molecule type" value="Genomic_DNA"/>
</dbReference>
<keyword evidence="1" id="KW-1133">Transmembrane helix</keyword>
<comment type="caution">
    <text evidence="3">The sequence shown here is derived from an EMBL/GenBank/DDBJ whole genome shotgun (WGS) entry which is preliminary data.</text>
</comment>
<dbReference type="EMBL" id="SPRV01000080">
    <property type="protein sequence ID" value="TIC58726.1"/>
    <property type="molecule type" value="Genomic_DNA"/>
</dbReference>
<keyword evidence="1" id="KW-0472">Membrane</keyword>
<dbReference type="EMBL" id="SPRC01000075">
    <property type="protein sequence ID" value="TIB74345.1"/>
    <property type="molecule type" value="Genomic_DNA"/>
</dbReference>
<evidence type="ECO:0000313" key="8">
    <source>
        <dbReference type="Proteomes" id="UP000305362"/>
    </source>
</evidence>